<evidence type="ECO:0000259" key="13">
    <source>
        <dbReference type="Pfam" id="PF00133"/>
    </source>
</evidence>
<gene>
    <name evidence="12" type="primary">valS</name>
    <name evidence="16" type="ORF">NW209_00845</name>
</gene>
<reference evidence="16 17" key="1">
    <citation type="submission" date="2022-08" db="EMBL/GenBank/DDBJ databases">
        <authorList>
            <person name="Zeman M."/>
            <person name="Kubasova T."/>
        </authorList>
    </citation>
    <scope>NUCLEOTIDE SEQUENCE [LARGE SCALE GENOMIC DNA]</scope>
    <source>
        <strain evidence="16 17">ET62</strain>
    </source>
</reference>
<dbReference type="GO" id="GO:0005524">
    <property type="term" value="F:ATP binding"/>
    <property type="evidence" value="ECO:0007669"/>
    <property type="project" value="UniProtKB-UniRule"/>
</dbReference>
<dbReference type="NCBIfam" id="TIGR00422">
    <property type="entry name" value="valS"/>
    <property type="match status" value="1"/>
</dbReference>
<evidence type="ECO:0000259" key="14">
    <source>
        <dbReference type="Pfam" id="PF08264"/>
    </source>
</evidence>
<accession>A0AAW5N035</accession>
<feature type="domain" description="Methionyl/Valyl/Leucyl/Isoleucyl-tRNA synthetase anticodon-binding" evidence="14">
    <location>
        <begin position="631"/>
        <end position="773"/>
    </location>
</feature>
<keyword evidence="6 12" id="KW-0067">ATP-binding</keyword>
<evidence type="ECO:0000256" key="12">
    <source>
        <dbReference type="HAMAP-Rule" id="MF_02004"/>
    </source>
</evidence>
<dbReference type="EMBL" id="JANRHJ010000001">
    <property type="protein sequence ID" value="MCR8872582.1"/>
    <property type="molecule type" value="Genomic_DNA"/>
</dbReference>
<dbReference type="InterPro" id="IPR002300">
    <property type="entry name" value="aa-tRNA-synth_Ia"/>
</dbReference>
<dbReference type="SUPFAM" id="SSF50677">
    <property type="entry name" value="ValRS/IleRS/LeuRS editing domain"/>
    <property type="match status" value="1"/>
</dbReference>
<evidence type="ECO:0000256" key="4">
    <source>
        <dbReference type="ARBA" id="ARBA00022598"/>
    </source>
</evidence>
<organism evidence="16 17">
    <name type="scientific">Phocaeicola barnesiae</name>
    <dbReference type="NCBI Taxonomy" id="376804"/>
    <lineage>
        <taxon>Bacteria</taxon>
        <taxon>Pseudomonadati</taxon>
        <taxon>Bacteroidota</taxon>
        <taxon>Bacteroidia</taxon>
        <taxon>Bacteroidales</taxon>
        <taxon>Bacteroidaceae</taxon>
        <taxon>Phocaeicola</taxon>
    </lineage>
</organism>
<dbReference type="SUPFAM" id="SSF47323">
    <property type="entry name" value="Anticodon-binding domain of a subclass of class I aminoacyl-tRNA synthetases"/>
    <property type="match status" value="1"/>
</dbReference>
<dbReference type="GO" id="GO:0002161">
    <property type="term" value="F:aminoacyl-tRNA deacylase activity"/>
    <property type="evidence" value="ECO:0007669"/>
    <property type="project" value="InterPro"/>
</dbReference>
<evidence type="ECO:0000256" key="7">
    <source>
        <dbReference type="ARBA" id="ARBA00022917"/>
    </source>
</evidence>
<dbReference type="Pfam" id="PF08264">
    <property type="entry name" value="Anticodon_1"/>
    <property type="match status" value="1"/>
</dbReference>
<dbReference type="HAMAP" id="MF_02004">
    <property type="entry name" value="Val_tRNA_synth_type1"/>
    <property type="match status" value="1"/>
</dbReference>
<dbReference type="EC" id="6.1.1.9" evidence="12"/>
<feature type="short sequence motif" description="'KMSKS' region" evidence="12">
    <location>
        <begin position="551"/>
        <end position="555"/>
    </location>
</feature>
<comment type="domain">
    <text evidence="12">ValRS has two distinct active sites: one for aminoacylation and one for editing. The misactivated threonine is translocated from the active site to the editing site.</text>
</comment>
<evidence type="ECO:0000256" key="8">
    <source>
        <dbReference type="ARBA" id="ARBA00023054"/>
    </source>
</evidence>
<evidence type="ECO:0000256" key="1">
    <source>
        <dbReference type="ARBA" id="ARBA00004496"/>
    </source>
</evidence>
<comment type="subunit">
    <text evidence="2 12">Monomer.</text>
</comment>
<dbReference type="PANTHER" id="PTHR11946">
    <property type="entry name" value="VALYL-TRNA SYNTHETASES"/>
    <property type="match status" value="1"/>
</dbReference>
<dbReference type="Proteomes" id="UP001204579">
    <property type="component" value="Unassembled WGS sequence"/>
</dbReference>
<evidence type="ECO:0000256" key="10">
    <source>
        <dbReference type="ARBA" id="ARBA00047552"/>
    </source>
</evidence>
<keyword evidence="8 12" id="KW-0175">Coiled coil</keyword>
<keyword evidence="5 12" id="KW-0547">Nucleotide-binding</keyword>
<keyword evidence="9 12" id="KW-0030">Aminoacyl-tRNA synthetase</keyword>
<sequence length="892" mass="101766">MELASKYNPADVEGKWYQYWLDNKLFSSKPDGREPYTVVIPPPNVTGVLHMGHMLNNTIQDILVRRARMMGKNACWVPGTDHASIATEAKVVNKLAQQGIKKTDLTREEFLKHAWAWTEEHGGIILKQLRRLGASCDWDRTAFTMDEKRSASVIKVFVDLYNKGLIYRGVRMVNWDPKALTALSDEEVIYKEEHSKLYYLRYYVANDDMSGETGAEGEVVHRDEQGRRYAVVATTRPETIMGDTAMCINPNDPKNHWLKGKQVIVPLVNRVIPVIEDDYVDIEFGTGCLKVTPAHDVNDYMLGEKYNLKSIDIFNDNGTLSEAAGMYVGMDRFDVRTQIEKDLDAAGLLEKVEAYTNKVGFSERTNVAIEPKLSMQWFLKMKHFADMALPPVMEDALKFYPAKYKNTYKYWMENIKDWCISRQLWWGHRIPAYFLPQGGFVVAETAEKALELAKEKTGNPDLKPEDLRQDDDCLDTWFSSWLWPISLFDGINNPGNEEIKYYYPTSDLVTGPDIIFFWVARMIMAGYEYMGDMPFKNVYFTGIVRDKLGRKMSKSLGNSPDPLELIDRFGADGVRMGMMLSAPAGNDILFDDALCEQGRNFNNKIWNAFRLVKGWEVADIEQPEYAKLATEWFEAMLAKTAAEVNDLFGKYRLSEALMAVYKLFWDEFSSWYLEMVKPAYGQPIDKVTYEKTLNFFDTLLKLLHPFMPFITEELWQHIYDRKEGESIMVQVLQVSETYNEDIIARFEAVKEVIGGIRTIRLQKNIAQKEALSLEVIGENPVEAFNAVIAKLCNLSAIQTVATKADGAAAFMVGTTEYAVPLGNLINVEEELKKLEADLKYQEGFLQSVLKKLSNEKFVSKAPANVIEMERKKQADAETKIAALKDSIAALKK</sequence>
<evidence type="ECO:0000256" key="3">
    <source>
        <dbReference type="ARBA" id="ARBA00022490"/>
    </source>
</evidence>
<keyword evidence="7 12" id="KW-0648">Protein biosynthesis</keyword>
<proteinExistence type="inferred from homology"/>
<dbReference type="Pfam" id="PF10458">
    <property type="entry name" value="Val_tRNA-synt_C"/>
    <property type="match status" value="1"/>
</dbReference>
<dbReference type="Gene3D" id="1.10.730.10">
    <property type="entry name" value="Isoleucyl-tRNA Synthetase, Domain 1"/>
    <property type="match status" value="1"/>
</dbReference>
<feature type="short sequence motif" description="'HIGH' region" evidence="12">
    <location>
        <begin position="43"/>
        <end position="53"/>
    </location>
</feature>
<dbReference type="InterPro" id="IPR002303">
    <property type="entry name" value="Valyl-tRNA_ligase"/>
</dbReference>
<feature type="binding site" evidence="12">
    <location>
        <position position="554"/>
    </location>
    <ligand>
        <name>ATP</name>
        <dbReference type="ChEBI" id="CHEBI:30616"/>
    </ligand>
</feature>
<dbReference type="SUPFAM" id="SSF52374">
    <property type="entry name" value="Nucleotidylyl transferase"/>
    <property type="match status" value="1"/>
</dbReference>
<dbReference type="SUPFAM" id="SSF46589">
    <property type="entry name" value="tRNA-binding arm"/>
    <property type="match status" value="1"/>
</dbReference>
<dbReference type="FunFam" id="1.10.287.380:FF:000001">
    <property type="entry name" value="Valine--tRNA ligase"/>
    <property type="match status" value="1"/>
</dbReference>
<keyword evidence="4 12" id="KW-0436">Ligase</keyword>
<dbReference type="PRINTS" id="PR00986">
    <property type="entry name" value="TRNASYNTHVAL"/>
</dbReference>
<evidence type="ECO:0000256" key="11">
    <source>
        <dbReference type="ARBA" id="ARBA00060830"/>
    </source>
</evidence>
<dbReference type="Gene3D" id="3.90.740.10">
    <property type="entry name" value="Valyl/Leucyl/Isoleucyl-tRNA synthetase, editing domain"/>
    <property type="match status" value="1"/>
</dbReference>
<comment type="function">
    <text evidence="12">Catalyzes the attachment of valine to tRNA(Val). As ValRS can inadvertently accommodate and process structurally similar amino acids such as threonine, to avoid such errors, it has a 'posttransfer' editing activity that hydrolyzes mischarged Thr-tRNA(Val) in a tRNA-dependent manner.</text>
</comment>
<comment type="similarity">
    <text evidence="11 12">Belongs to the class-I aminoacyl-tRNA synthetase family. ValS type 1 subfamily.</text>
</comment>
<dbReference type="GO" id="GO:0005829">
    <property type="term" value="C:cytosol"/>
    <property type="evidence" value="ECO:0007669"/>
    <property type="project" value="TreeGrafter"/>
</dbReference>
<dbReference type="RefSeq" id="WP_258335138.1">
    <property type="nucleotide sequence ID" value="NZ_JANRHJ010000001.1"/>
</dbReference>
<comment type="catalytic activity">
    <reaction evidence="10 12">
        <text>tRNA(Val) + L-valine + ATP = L-valyl-tRNA(Val) + AMP + diphosphate</text>
        <dbReference type="Rhea" id="RHEA:10704"/>
        <dbReference type="Rhea" id="RHEA-COMP:9672"/>
        <dbReference type="Rhea" id="RHEA-COMP:9708"/>
        <dbReference type="ChEBI" id="CHEBI:30616"/>
        <dbReference type="ChEBI" id="CHEBI:33019"/>
        <dbReference type="ChEBI" id="CHEBI:57762"/>
        <dbReference type="ChEBI" id="CHEBI:78442"/>
        <dbReference type="ChEBI" id="CHEBI:78537"/>
        <dbReference type="ChEBI" id="CHEBI:456215"/>
        <dbReference type="EC" id="6.1.1.9"/>
    </reaction>
</comment>
<evidence type="ECO:0000313" key="17">
    <source>
        <dbReference type="Proteomes" id="UP001204579"/>
    </source>
</evidence>
<dbReference type="Gene3D" id="3.40.50.620">
    <property type="entry name" value="HUPs"/>
    <property type="match status" value="2"/>
</dbReference>
<evidence type="ECO:0000256" key="9">
    <source>
        <dbReference type="ARBA" id="ARBA00023146"/>
    </source>
</evidence>
<evidence type="ECO:0000313" key="16">
    <source>
        <dbReference type="EMBL" id="MCR8872582.1"/>
    </source>
</evidence>
<dbReference type="PROSITE" id="PS00178">
    <property type="entry name" value="AA_TRNA_LIGASE_I"/>
    <property type="match status" value="1"/>
</dbReference>
<dbReference type="InterPro" id="IPR019499">
    <property type="entry name" value="Val-tRNA_synth_tRNA-bd"/>
</dbReference>
<evidence type="ECO:0000256" key="2">
    <source>
        <dbReference type="ARBA" id="ARBA00011245"/>
    </source>
</evidence>
<dbReference type="InterPro" id="IPR001412">
    <property type="entry name" value="aa-tRNA-synth_I_CS"/>
</dbReference>
<feature type="domain" description="Valyl-tRNA synthetase tRNA-binding arm" evidence="15">
    <location>
        <begin position="826"/>
        <end position="891"/>
    </location>
</feature>
<keyword evidence="3 12" id="KW-0963">Cytoplasm</keyword>
<dbReference type="Gene3D" id="1.10.287.380">
    <property type="entry name" value="Valyl-tRNA synthetase, C-terminal domain"/>
    <property type="match status" value="1"/>
</dbReference>
<dbReference type="InterPro" id="IPR009008">
    <property type="entry name" value="Val/Leu/Ile-tRNA-synth_edit"/>
</dbReference>
<comment type="subcellular location">
    <subcellularLocation>
        <location evidence="1 12">Cytoplasm</location>
    </subcellularLocation>
</comment>
<dbReference type="InterPro" id="IPR014729">
    <property type="entry name" value="Rossmann-like_a/b/a_fold"/>
</dbReference>
<protein>
    <recommendedName>
        <fullName evidence="12">Valine--tRNA ligase</fullName>
        <ecNumber evidence="12">6.1.1.9</ecNumber>
    </recommendedName>
    <alternativeName>
        <fullName evidence="12">Valyl-tRNA synthetase</fullName>
        <shortName evidence="12">ValRS</shortName>
    </alternativeName>
</protein>
<keyword evidence="17" id="KW-1185">Reference proteome</keyword>
<comment type="caution">
    <text evidence="16">The sequence shown here is derived from an EMBL/GenBank/DDBJ whole genome shotgun (WGS) entry which is preliminary data.</text>
</comment>
<comment type="domain">
    <text evidence="12">The C-terminal coiled-coil domain is crucial for aminoacylation activity.</text>
</comment>
<dbReference type="InterPro" id="IPR009080">
    <property type="entry name" value="tRNAsynth_Ia_anticodon-bd"/>
</dbReference>
<evidence type="ECO:0000256" key="6">
    <source>
        <dbReference type="ARBA" id="ARBA00022840"/>
    </source>
</evidence>
<dbReference type="GO" id="GO:0004832">
    <property type="term" value="F:valine-tRNA ligase activity"/>
    <property type="evidence" value="ECO:0007669"/>
    <property type="project" value="UniProtKB-UniRule"/>
</dbReference>
<dbReference type="InterPro" id="IPR033705">
    <property type="entry name" value="Anticodon_Ia_Val"/>
</dbReference>
<dbReference type="InterPro" id="IPR037118">
    <property type="entry name" value="Val-tRNA_synth_C_sf"/>
</dbReference>
<dbReference type="FunFam" id="3.90.740.10:FF:000015">
    <property type="entry name" value="Valine--tRNA ligase"/>
    <property type="match status" value="1"/>
</dbReference>
<evidence type="ECO:0000256" key="5">
    <source>
        <dbReference type="ARBA" id="ARBA00022741"/>
    </source>
</evidence>
<dbReference type="CDD" id="cd07962">
    <property type="entry name" value="Anticodon_Ia_Val"/>
    <property type="match status" value="1"/>
</dbReference>
<dbReference type="AlphaFoldDB" id="A0AAW5N035"/>
<dbReference type="PANTHER" id="PTHR11946:SF109">
    <property type="entry name" value="VALINE--TRNA LIGASE"/>
    <property type="match status" value="1"/>
</dbReference>
<dbReference type="GO" id="GO:0006438">
    <property type="term" value="P:valyl-tRNA aminoacylation"/>
    <property type="evidence" value="ECO:0007669"/>
    <property type="project" value="UniProtKB-UniRule"/>
</dbReference>
<dbReference type="CDD" id="cd00817">
    <property type="entry name" value="ValRS_core"/>
    <property type="match status" value="1"/>
</dbReference>
<dbReference type="InterPro" id="IPR010978">
    <property type="entry name" value="tRNA-bd_arm"/>
</dbReference>
<feature type="domain" description="Aminoacyl-tRNA synthetase class Ia" evidence="13">
    <location>
        <begin position="15"/>
        <end position="589"/>
    </location>
</feature>
<name>A0AAW5N035_9BACT</name>
<evidence type="ECO:0000259" key="15">
    <source>
        <dbReference type="Pfam" id="PF10458"/>
    </source>
</evidence>
<dbReference type="InterPro" id="IPR013155">
    <property type="entry name" value="M/V/L/I-tRNA-synth_anticd-bd"/>
</dbReference>
<dbReference type="FunFam" id="3.40.50.620:FF:000032">
    <property type="entry name" value="Valine--tRNA ligase"/>
    <property type="match status" value="1"/>
</dbReference>
<dbReference type="NCBIfam" id="NF004349">
    <property type="entry name" value="PRK05729.1"/>
    <property type="match status" value="1"/>
</dbReference>
<dbReference type="Pfam" id="PF00133">
    <property type="entry name" value="tRNA-synt_1"/>
    <property type="match status" value="1"/>
</dbReference>